<organism evidence="2 3">
    <name type="scientific">Longispora fulva</name>
    <dbReference type="NCBI Taxonomy" id="619741"/>
    <lineage>
        <taxon>Bacteria</taxon>
        <taxon>Bacillati</taxon>
        <taxon>Actinomycetota</taxon>
        <taxon>Actinomycetes</taxon>
        <taxon>Micromonosporales</taxon>
        <taxon>Micromonosporaceae</taxon>
        <taxon>Longispora</taxon>
    </lineage>
</organism>
<evidence type="ECO:0000313" key="3">
    <source>
        <dbReference type="Proteomes" id="UP000622552"/>
    </source>
</evidence>
<reference evidence="2" key="1">
    <citation type="submission" date="2020-11" db="EMBL/GenBank/DDBJ databases">
        <title>Sequencing the genomes of 1000 actinobacteria strains.</title>
        <authorList>
            <person name="Klenk H.-P."/>
        </authorList>
    </citation>
    <scope>NUCLEOTIDE SEQUENCE</scope>
    <source>
        <strain evidence="2">DSM 45356</strain>
    </source>
</reference>
<dbReference type="Proteomes" id="UP000622552">
    <property type="component" value="Unassembled WGS sequence"/>
</dbReference>
<evidence type="ECO:0000313" key="2">
    <source>
        <dbReference type="EMBL" id="MBG6138346.1"/>
    </source>
</evidence>
<dbReference type="AlphaFoldDB" id="A0A8J7GVP2"/>
<evidence type="ECO:0000259" key="1">
    <source>
        <dbReference type="Pfam" id="PF04149"/>
    </source>
</evidence>
<dbReference type="RefSeq" id="WP_197005119.1">
    <property type="nucleotide sequence ID" value="NZ_BONS01000017.1"/>
</dbReference>
<proteinExistence type="predicted"/>
<sequence length="74" mass="8011">MAHPTPPPLEAFDNWRTAQNGECGQDQPCVLVGDGPDGWKGLQDTKLGPASPTLQYNPQEWTVFIAAVKAGEFD</sequence>
<dbReference type="EMBL" id="JADOUF010000001">
    <property type="protein sequence ID" value="MBG6138346.1"/>
    <property type="molecule type" value="Genomic_DNA"/>
</dbReference>
<dbReference type="Pfam" id="PF04149">
    <property type="entry name" value="DUF397"/>
    <property type="match status" value="1"/>
</dbReference>
<accession>A0A8J7GVP2</accession>
<keyword evidence="3" id="KW-1185">Reference proteome</keyword>
<comment type="caution">
    <text evidence="2">The sequence shown here is derived from an EMBL/GenBank/DDBJ whole genome shotgun (WGS) entry which is preliminary data.</text>
</comment>
<protein>
    <recommendedName>
        <fullName evidence="1">DUF397 domain-containing protein</fullName>
    </recommendedName>
</protein>
<gene>
    <name evidence="2" type="ORF">IW245_004540</name>
</gene>
<name>A0A8J7GVP2_9ACTN</name>
<dbReference type="InterPro" id="IPR007278">
    <property type="entry name" value="DUF397"/>
</dbReference>
<feature type="domain" description="DUF397" evidence="1">
    <location>
        <begin position="15"/>
        <end position="69"/>
    </location>
</feature>